<comment type="caution">
    <text evidence="1">The sequence shown here is derived from an EMBL/GenBank/DDBJ whole genome shotgun (WGS) entry which is preliminary data.</text>
</comment>
<sequence>MNEPNLHELLQKLHNGSITETEKVLLEAWYNQYAAQSSNVMAEEDLERSVSALRKKLKFGRKPFVLQLWSRIAVASAVACVVIGVYFFRSGYNRDQKSNPADLAVHINPGKNGATLTLADGQKIFINDALTGNIANQSGVKISKTKDGQLIYEVTEQVANKAEYNTLTTTAGQQTRVRLPDGSLVFLNSASSLKYPTSFAKGKERQVSLTGEGYFEIAKDKKHPFIVATTRQEVEVLGTHFNINAYPDEMAVKTTLIEGSVKVVELSAVGAAAAVNNITSQVLKPGQQSILDQKGMRLTKVNIDEAIAWQKGYFRFYDEDITSVMRKISRWYNVEVAYSGALPEVAFNARITKYSSINDVLEALEKTKAVHFKIEGRKVIVSK</sequence>
<keyword evidence="2" id="KW-1185">Reference proteome</keyword>
<evidence type="ECO:0000313" key="2">
    <source>
        <dbReference type="Proteomes" id="UP001246858"/>
    </source>
</evidence>
<name>A0ACC6L1A9_9SPHI</name>
<protein>
    <submittedName>
        <fullName evidence="1">Ferric-dicitrate binding protein FerR (Iron transport regulator)</fullName>
    </submittedName>
</protein>
<accession>A0ACC6L1A9</accession>
<gene>
    <name evidence="1" type="ORF">J2X78_003845</name>
</gene>
<evidence type="ECO:0000313" key="1">
    <source>
        <dbReference type="EMBL" id="MDR6785271.1"/>
    </source>
</evidence>
<organism evidence="1 2">
    <name type="scientific">Pedobacter africanus</name>
    <dbReference type="NCBI Taxonomy" id="151894"/>
    <lineage>
        <taxon>Bacteria</taxon>
        <taxon>Pseudomonadati</taxon>
        <taxon>Bacteroidota</taxon>
        <taxon>Sphingobacteriia</taxon>
        <taxon>Sphingobacteriales</taxon>
        <taxon>Sphingobacteriaceae</taxon>
        <taxon>Pedobacter</taxon>
    </lineage>
</organism>
<dbReference type="Proteomes" id="UP001246858">
    <property type="component" value="Unassembled WGS sequence"/>
</dbReference>
<reference evidence="1" key="1">
    <citation type="submission" date="2023-07" db="EMBL/GenBank/DDBJ databases">
        <title>Sorghum-associated microbial communities from plants grown in Nebraska, USA.</title>
        <authorList>
            <person name="Schachtman D."/>
        </authorList>
    </citation>
    <scope>NUCLEOTIDE SEQUENCE</scope>
    <source>
        <strain evidence="1">2697</strain>
    </source>
</reference>
<dbReference type="EMBL" id="JAVDTF010000003">
    <property type="protein sequence ID" value="MDR6785271.1"/>
    <property type="molecule type" value="Genomic_DNA"/>
</dbReference>
<proteinExistence type="predicted"/>